<organism evidence="1 2">
    <name type="scientific">Rickenella mellea</name>
    <dbReference type="NCBI Taxonomy" id="50990"/>
    <lineage>
        <taxon>Eukaryota</taxon>
        <taxon>Fungi</taxon>
        <taxon>Dikarya</taxon>
        <taxon>Basidiomycota</taxon>
        <taxon>Agaricomycotina</taxon>
        <taxon>Agaricomycetes</taxon>
        <taxon>Hymenochaetales</taxon>
        <taxon>Rickenellaceae</taxon>
        <taxon>Rickenella</taxon>
    </lineage>
</organism>
<sequence>MLSQNTLHLSLVMYEILTIIHLIMKPDCTPYRFQRTVYSVLSTRVIFGIKGAYHDAPGKESTSTSAGVLSTYVAPPLLTQLSEEWSARPNSSVSEIADEDFLDRDRTTRRSFVDISDLPVHRERISYF</sequence>
<accession>A0A4Y7QM72</accession>
<evidence type="ECO:0000313" key="1">
    <source>
        <dbReference type="EMBL" id="TDL28162.1"/>
    </source>
</evidence>
<name>A0A4Y7QM72_9AGAM</name>
<dbReference type="AlphaFoldDB" id="A0A4Y7QM72"/>
<reference evidence="1 2" key="1">
    <citation type="submission" date="2018-06" db="EMBL/GenBank/DDBJ databases">
        <title>A transcriptomic atlas of mushroom development highlights an independent origin of complex multicellularity.</title>
        <authorList>
            <consortium name="DOE Joint Genome Institute"/>
            <person name="Krizsan K."/>
            <person name="Almasi E."/>
            <person name="Merenyi Z."/>
            <person name="Sahu N."/>
            <person name="Viragh M."/>
            <person name="Koszo T."/>
            <person name="Mondo S."/>
            <person name="Kiss B."/>
            <person name="Balint B."/>
            <person name="Kues U."/>
            <person name="Barry K."/>
            <person name="Hegedus J.C."/>
            <person name="Henrissat B."/>
            <person name="Johnson J."/>
            <person name="Lipzen A."/>
            <person name="Ohm R."/>
            <person name="Nagy I."/>
            <person name="Pangilinan J."/>
            <person name="Yan J."/>
            <person name="Xiong Y."/>
            <person name="Grigoriev I.V."/>
            <person name="Hibbett D.S."/>
            <person name="Nagy L.G."/>
        </authorList>
    </citation>
    <scope>NUCLEOTIDE SEQUENCE [LARGE SCALE GENOMIC DNA]</scope>
    <source>
        <strain evidence="1 2">SZMC22713</strain>
    </source>
</reference>
<dbReference type="Proteomes" id="UP000294933">
    <property type="component" value="Unassembled WGS sequence"/>
</dbReference>
<evidence type="ECO:0000313" key="2">
    <source>
        <dbReference type="Proteomes" id="UP000294933"/>
    </source>
</evidence>
<dbReference type="EMBL" id="ML170158">
    <property type="protein sequence ID" value="TDL28162.1"/>
    <property type="molecule type" value="Genomic_DNA"/>
</dbReference>
<gene>
    <name evidence="1" type="ORF">BD410DRAFT_348527</name>
</gene>
<keyword evidence="2" id="KW-1185">Reference proteome</keyword>
<dbReference type="VEuPathDB" id="FungiDB:BD410DRAFT_348527"/>
<proteinExistence type="predicted"/>
<protein>
    <submittedName>
        <fullName evidence="1">Uncharacterized protein</fullName>
    </submittedName>
</protein>